<proteinExistence type="predicted"/>
<protein>
    <submittedName>
        <fullName evidence="2">Uncharacterized protein</fullName>
    </submittedName>
</protein>
<dbReference type="AlphaFoldDB" id="A0A4S2N0E4"/>
<feature type="compositionally biased region" description="Basic and acidic residues" evidence="1">
    <location>
        <begin position="310"/>
        <end position="329"/>
    </location>
</feature>
<feature type="region of interest" description="Disordered" evidence="1">
    <location>
        <begin position="1"/>
        <end position="94"/>
    </location>
</feature>
<evidence type="ECO:0000313" key="2">
    <source>
        <dbReference type="EMBL" id="TGZ82416.1"/>
    </source>
</evidence>
<feature type="compositionally biased region" description="Basic and acidic residues" evidence="1">
    <location>
        <begin position="52"/>
        <end position="68"/>
    </location>
</feature>
<gene>
    <name evidence="2" type="ORF">EX30DRAFT_184779</name>
</gene>
<accession>A0A4S2N0E4</accession>
<feature type="compositionally biased region" description="Basic and acidic residues" evidence="1">
    <location>
        <begin position="1"/>
        <end position="13"/>
    </location>
</feature>
<evidence type="ECO:0000256" key="1">
    <source>
        <dbReference type="SAM" id="MobiDB-lite"/>
    </source>
</evidence>
<feature type="compositionally biased region" description="Basic residues" evidence="1">
    <location>
        <begin position="14"/>
        <end position="24"/>
    </location>
</feature>
<dbReference type="EMBL" id="ML220115">
    <property type="protein sequence ID" value="TGZ82416.1"/>
    <property type="molecule type" value="Genomic_DNA"/>
</dbReference>
<dbReference type="InParanoid" id="A0A4S2N0E4"/>
<reference evidence="2 3" key="1">
    <citation type="submission" date="2019-04" db="EMBL/GenBank/DDBJ databases">
        <title>Comparative genomics and transcriptomics to analyze fruiting body development in filamentous ascomycetes.</title>
        <authorList>
            <consortium name="DOE Joint Genome Institute"/>
            <person name="Lutkenhaus R."/>
            <person name="Traeger S."/>
            <person name="Breuer J."/>
            <person name="Kuo A."/>
            <person name="Lipzen A."/>
            <person name="Pangilinan J."/>
            <person name="Dilworth D."/>
            <person name="Sandor L."/>
            <person name="Poggeler S."/>
            <person name="Barry K."/>
            <person name="Grigoriev I.V."/>
            <person name="Nowrousian M."/>
        </authorList>
    </citation>
    <scope>NUCLEOTIDE SEQUENCE [LARGE SCALE GENOMIC DNA]</scope>
    <source>
        <strain evidence="2 3">CBS 389.68</strain>
    </source>
</reference>
<keyword evidence="3" id="KW-1185">Reference proteome</keyword>
<sequence>MSGHGEVEKERPTSLRRRFTHSLKKVISNSSSKKEAKTPEVASPTVETAPAKAEEKKPEAVEAPRKSISDGTVAKISSGRPTIFNRRTGPPPHQTAAERAEALFKKHGLEIQTSDWPMQSNAPVTQRVQKEIRMRVHRNCHKCETPYGSEKVCVKCGHKRCKQCPRYPTKKTKEDKKKAMEAKFGKKRKGDLTYGLTIPSRNGGPDLVRKPIRMRVHRKCHRCETDFAGEKVCSKCNHNRCKKCPREPSKNHKPPGYYDKYDPSDSEDERARNPVPRRTYKRPRRRVHWTCRKCGTTFLQGNKDCSGCGSHRDETGLRDPPKREKKEGHISTTELMRLGERLRDTKLSS</sequence>
<dbReference type="Proteomes" id="UP000298138">
    <property type="component" value="Unassembled WGS sequence"/>
</dbReference>
<name>A0A4S2N0E4_9PEZI</name>
<evidence type="ECO:0000313" key="3">
    <source>
        <dbReference type="Proteomes" id="UP000298138"/>
    </source>
</evidence>
<organism evidence="2 3">
    <name type="scientific">Ascodesmis nigricans</name>
    <dbReference type="NCBI Taxonomy" id="341454"/>
    <lineage>
        <taxon>Eukaryota</taxon>
        <taxon>Fungi</taxon>
        <taxon>Dikarya</taxon>
        <taxon>Ascomycota</taxon>
        <taxon>Pezizomycotina</taxon>
        <taxon>Pezizomycetes</taxon>
        <taxon>Pezizales</taxon>
        <taxon>Ascodesmidaceae</taxon>
        <taxon>Ascodesmis</taxon>
    </lineage>
</organism>
<dbReference type="OrthoDB" id="5370011at2759"/>
<feature type="region of interest" description="Disordered" evidence="1">
    <location>
        <begin position="304"/>
        <end position="333"/>
    </location>
</feature>
<feature type="region of interest" description="Disordered" evidence="1">
    <location>
        <begin position="243"/>
        <end position="278"/>
    </location>
</feature>